<reference evidence="2" key="1">
    <citation type="journal article" date="2020" name="Nat. Commun.">
        <title>Genome sequence of the cluster root forming white lupin.</title>
        <authorList>
            <person name="Hufnagel B."/>
            <person name="Marques A."/>
            <person name="Soriano A."/>
            <person name="Marques L."/>
            <person name="Divol F."/>
            <person name="Doumas P."/>
            <person name="Sallet E."/>
            <person name="Mancinotti D."/>
            <person name="Carrere S."/>
            <person name="Marande W."/>
            <person name="Arribat S."/>
            <person name="Keller J."/>
            <person name="Huneau C."/>
            <person name="Blein T."/>
            <person name="Aime D."/>
            <person name="Laguerre M."/>
            <person name="Taylor J."/>
            <person name="Schubert V."/>
            <person name="Nelson M."/>
            <person name="Geu-Flores F."/>
            <person name="Crespi M."/>
            <person name="Gallardo-Guerrero K."/>
            <person name="Delaux P.-M."/>
            <person name="Salse J."/>
            <person name="Berges H."/>
            <person name="Guyot R."/>
            <person name="Gouzy J."/>
            <person name="Peret B."/>
        </authorList>
    </citation>
    <scope>NUCLEOTIDE SEQUENCE [LARGE SCALE GENOMIC DNA]</scope>
    <source>
        <strain evidence="2">cv. Amiga</strain>
    </source>
</reference>
<organism evidence="1 2">
    <name type="scientific">Lupinus albus</name>
    <name type="common">White lupine</name>
    <name type="synonym">Lupinus termis</name>
    <dbReference type="NCBI Taxonomy" id="3870"/>
    <lineage>
        <taxon>Eukaryota</taxon>
        <taxon>Viridiplantae</taxon>
        <taxon>Streptophyta</taxon>
        <taxon>Embryophyta</taxon>
        <taxon>Tracheophyta</taxon>
        <taxon>Spermatophyta</taxon>
        <taxon>Magnoliopsida</taxon>
        <taxon>eudicotyledons</taxon>
        <taxon>Gunneridae</taxon>
        <taxon>Pentapetalae</taxon>
        <taxon>rosids</taxon>
        <taxon>fabids</taxon>
        <taxon>Fabales</taxon>
        <taxon>Fabaceae</taxon>
        <taxon>Papilionoideae</taxon>
        <taxon>50 kb inversion clade</taxon>
        <taxon>genistoids sensu lato</taxon>
        <taxon>core genistoids</taxon>
        <taxon>Genisteae</taxon>
        <taxon>Lupinus</taxon>
    </lineage>
</organism>
<evidence type="ECO:0000313" key="1">
    <source>
        <dbReference type="EMBL" id="KAE9606166.1"/>
    </source>
</evidence>
<name>A0A6A4PY05_LUPAL</name>
<dbReference type="Proteomes" id="UP000447434">
    <property type="component" value="Chromosome 10"/>
</dbReference>
<proteinExistence type="predicted"/>
<accession>A0A6A4PY05</accession>
<gene>
    <name evidence="1" type="ORF">Lalb_Chr10g0105041</name>
</gene>
<evidence type="ECO:0000313" key="2">
    <source>
        <dbReference type="Proteomes" id="UP000447434"/>
    </source>
</evidence>
<keyword evidence="2" id="KW-1185">Reference proteome</keyword>
<comment type="caution">
    <text evidence="1">The sequence shown here is derived from an EMBL/GenBank/DDBJ whole genome shotgun (WGS) entry which is preliminary data.</text>
</comment>
<dbReference type="AlphaFoldDB" id="A0A6A4PY05"/>
<sequence length="70" mass="8074">MFFYTEIKNSKQMVLISNISLPNKDNQSSRSRVLNLNLSQKILSSVYNSTHRRLDTGLLVIDNVHVEKPK</sequence>
<dbReference type="EMBL" id="WOCE01000010">
    <property type="protein sequence ID" value="KAE9606166.1"/>
    <property type="molecule type" value="Genomic_DNA"/>
</dbReference>
<protein>
    <submittedName>
        <fullName evidence="1">Uncharacterized protein</fullName>
    </submittedName>
</protein>